<gene>
    <name evidence="3" type="ORF">BLA60_36055</name>
</gene>
<dbReference type="Pfam" id="PF25587">
    <property type="entry name" value="Rv2743c"/>
    <property type="match status" value="1"/>
</dbReference>
<dbReference type="InterPro" id="IPR057952">
    <property type="entry name" value="Rv2743c-like"/>
</dbReference>
<dbReference type="EMBL" id="MSIF01000028">
    <property type="protein sequence ID" value="OLF05462.1"/>
    <property type="molecule type" value="Genomic_DNA"/>
</dbReference>
<sequence length="287" mass="30321">MRPTGRDIYQLTKLANRYVNGEVMRQVQSAIAARGDESAKIQRQRRKLERRRVWASRWATMWALICAIATVLTVGAATGVVGDASDTGADQVTTVIFTIVVALVTGTFAIRGARKMTLIKREQQAFEAKYLPAEPTAPPTTLPPKGSAAREPMQRLAEAETALEKVLAQLSGTPGLPASVPEESVAQARATSTEAATALRAVAAQLVAVELARDHAPPLERGPLVEGVARLREQLDEGLDGYRSLVAAAGGVVAASSSAGPKQELSDATDHLAGLAAALRELSQAGR</sequence>
<keyword evidence="2" id="KW-0812">Transmembrane</keyword>
<dbReference type="OrthoDB" id="3701303at2"/>
<reference evidence="3 4" key="1">
    <citation type="submission" date="2016-12" db="EMBL/GenBank/DDBJ databases">
        <title>The draft genome sequence of Actinophytocola xinjiangensis.</title>
        <authorList>
            <person name="Wang W."/>
            <person name="Yuan L."/>
        </authorList>
    </citation>
    <scope>NUCLEOTIDE SEQUENCE [LARGE SCALE GENOMIC DNA]</scope>
    <source>
        <strain evidence="3 4">CGMCC 4.4663</strain>
    </source>
</reference>
<keyword evidence="2" id="KW-1133">Transmembrane helix</keyword>
<keyword evidence="4" id="KW-1185">Reference proteome</keyword>
<feature type="region of interest" description="Disordered" evidence="1">
    <location>
        <begin position="130"/>
        <end position="155"/>
    </location>
</feature>
<protein>
    <submittedName>
        <fullName evidence="3">Uncharacterized protein</fullName>
    </submittedName>
</protein>
<comment type="caution">
    <text evidence="3">The sequence shown here is derived from an EMBL/GenBank/DDBJ whole genome shotgun (WGS) entry which is preliminary data.</text>
</comment>
<feature type="transmembrane region" description="Helical" evidence="2">
    <location>
        <begin position="92"/>
        <end position="113"/>
    </location>
</feature>
<keyword evidence="2" id="KW-0472">Membrane</keyword>
<feature type="transmembrane region" description="Helical" evidence="2">
    <location>
        <begin position="55"/>
        <end position="80"/>
    </location>
</feature>
<dbReference type="NCBIfam" id="NF047839">
    <property type="entry name" value="PspM_Rv2743c"/>
    <property type="match status" value="1"/>
</dbReference>
<dbReference type="RefSeq" id="WP_075137555.1">
    <property type="nucleotide sequence ID" value="NZ_MSIF01000028.1"/>
</dbReference>
<evidence type="ECO:0000313" key="3">
    <source>
        <dbReference type="EMBL" id="OLF05462.1"/>
    </source>
</evidence>
<proteinExistence type="predicted"/>
<accession>A0A7Z1AVA3</accession>
<organism evidence="3 4">
    <name type="scientific">Actinophytocola xinjiangensis</name>
    <dbReference type="NCBI Taxonomy" id="485602"/>
    <lineage>
        <taxon>Bacteria</taxon>
        <taxon>Bacillati</taxon>
        <taxon>Actinomycetota</taxon>
        <taxon>Actinomycetes</taxon>
        <taxon>Pseudonocardiales</taxon>
        <taxon>Pseudonocardiaceae</taxon>
    </lineage>
</organism>
<name>A0A7Z1AVA3_9PSEU</name>
<dbReference type="AlphaFoldDB" id="A0A7Z1AVA3"/>
<evidence type="ECO:0000256" key="2">
    <source>
        <dbReference type="SAM" id="Phobius"/>
    </source>
</evidence>
<dbReference type="Proteomes" id="UP000185696">
    <property type="component" value="Unassembled WGS sequence"/>
</dbReference>
<evidence type="ECO:0000256" key="1">
    <source>
        <dbReference type="SAM" id="MobiDB-lite"/>
    </source>
</evidence>
<evidence type="ECO:0000313" key="4">
    <source>
        <dbReference type="Proteomes" id="UP000185696"/>
    </source>
</evidence>